<keyword evidence="2" id="KW-1185">Reference proteome</keyword>
<dbReference type="RefSeq" id="XP_007681867.1">
    <property type="nucleotide sequence ID" value="XM_007683677.1"/>
</dbReference>
<proteinExistence type="predicted"/>
<organism evidence="1 2">
    <name type="scientific">Baudoinia panamericana (strain UAMH 10762)</name>
    <name type="common">Angels' share fungus</name>
    <name type="synonym">Baudoinia compniacensis (strain UAMH 10762)</name>
    <dbReference type="NCBI Taxonomy" id="717646"/>
    <lineage>
        <taxon>Eukaryota</taxon>
        <taxon>Fungi</taxon>
        <taxon>Dikarya</taxon>
        <taxon>Ascomycota</taxon>
        <taxon>Pezizomycotina</taxon>
        <taxon>Dothideomycetes</taxon>
        <taxon>Dothideomycetidae</taxon>
        <taxon>Mycosphaerellales</taxon>
        <taxon>Teratosphaeriaceae</taxon>
        <taxon>Baudoinia</taxon>
    </lineage>
</organism>
<accession>M2MXF3</accession>
<protein>
    <submittedName>
        <fullName evidence="1">Uncharacterized protein</fullName>
    </submittedName>
</protein>
<sequence>MQTIVGPSAMIQYSACHWRVTVVERCTSHGIRSGGETAWHSREGLSNERSVRAEVQKLSISCHQNQSKRPATLRSAVPKVMPRATAVDGVRRTMLTTRYQYLQSKRCTAVTEHTRAAAGWSAGGSCKSCRACE</sequence>
<dbReference type="KEGG" id="bcom:BAUCODRAFT_331931"/>
<reference evidence="1 2" key="1">
    <citation type="journal article" date="2012" name="PLoS Pathog.">
        <title>Diverse lifestyles and strategies of plant pathogenesis encoded in the genomes of eighteen Dothideomycetes fungi.</title>
        <authorList>
            <person name="Ohm R.A."/>
            <person name="Feau N."/>
            <person name="Henrissat B."/>
            <person name="Schoch C.L."/>
            <person name="Horwitz B.A."/>
            <person name="Barry K.W."/>
            <person name="Condon B.J."/>
            <person name="Copeland A.C."/>
            <person name="Dhillon B."/>
            <person name="Glaser F."/>
            <person name="Hesse C.N."/>
            <person name="Kosti I."/>
            <person name="LaButti K."/>
            <person name="Lindquist E.A."/>
            <person name="Lucas S."/>
            <person name="Salamov A.A."/>
            <person name="Bradshaw R.E."/>
            <person name="Ciuffetti L."/>
            <person name="Hamelin R.C."/>
            <person name="Kema G.H.J."/>
            <person name="Lawrence C."/>
            <person name="Scott J.A."/>
            <person name="Spatafora J.W."/>
            <person name="Turgeon B.G."/>
            <person name="de Wit P.J.G.M."/>
            <person name="Zhong S."/>
            <person name="Goodwin S.B."/>
            <person name="Grigoriev I.V."/>
        </authorList>
    </citation>
    <scope>NUCLEOTIDE SEQUENCE [LARGE SCALE GENOMIC DNA]</scope>
    <source>
        <strain evidence="1 2">UAMH 10762</strain>
    </source>
</reference>
<gene>
    <name evidence="1" type="ORF">BAUCODRAFT_331931</name>
</gene>
<dbReference type="EMBL" id="KB445565">
    <property type="protein sequence ID" value="EMC90935.1"/>
    <property type="molecule type" value="Genomic_DNA"/>
</dbReference>
<name>M2MXF3_BAUPA</name>
<dbReference type="Proteomes" id="UP000011761">
    <property type="component" value="Unassembled WGS sequence"/>
</dbReference>
<dbReference type="AlphaFoldDB" id="M2MXF3"/>
<dbReference type="GeneID" id="19112005"/>
<evidence type="ECO:0000313" key="2">
    <source>
        <dbReference type="Proteomes" id="UP000011761"/>
    </source>
</evidence>
<evidence type="ECO:0000313" key="1">
    <source>
        <dbReference type="EMBL" id="EMC90935.1"/>
    </source>
</evidence>
<dbReference type="HOGENOM" id="CLU_1906362_0_0_1"/>